<dbReference type="NCBIfam" id="TIGR03664">
    <property type="entry name" value="fut_nucase"/>
    <property type="match status" value="1"/>
</dbReference>
<dbReference type="AlphaFoldDB" id="E6Q6M3"/>
<dbReference type="GO" id="GO:0019284">
    <property type="term" value="P:L-methionine salvage from S-adenosylmethionine"/>
    <property type="evidence" value="ECO:0007669"/>
    <property type="project" value="TreeGrafter"/>
</dbReference>
<dbReference type="EMBL" id="CABO01000043">
    <property type="protein sequence ID" value="CBI02848.1"/>
    <property type="molecule type" value="Genomic_DNA"/>
</dbReference>
<evidence type="ECO:0000259" key="1">
    <source>
        <dbReference type="Pfam" id="PF01048"/>
    </source>
</evidence>
<proteinExistence type="predicted"/>
<dbReference type="InterPro" id="IPR000845">
    <property type="entry name" value="Nucleoside_phosphorylase_d"/>
</dbReference>
<dbReference type="GO" id="GO:0008782">
    <property type="term" value="F:adenosylhomocysteine nucleosidase activity"/>
    <property type="evidence" value="ECO:0007669"/>
    <property type="project" value="TreeGrafter"/>
</dbReference>
<dbReference type="Pfam" id="PF01048">
    <property type="entry name" value="PNP_UDP_1"/>
    <property type="match status" value="1"/>
</dbReference>
<reference evidence="2" key="1">
    <citation type="submission" date="2009-10" db="EMBL/GenBank/DDBJ databases">
        <title>Diversity of trophic interactions inside an arsenic-rich microbial ecosystem.</title>
        <authorList>
            <person name="Bertin P.N."/>
            <person name="Heinrich-Salmeron A."/>
            <person name="Pelletier E."/>
            <person name="Goulhen-Chollet F."/>
            <person name="Arsene-Ploetze F."/>
            <person name="Gallien S."/>
            <person name="Calteau A."/>
            <person name="Vallenet D."/>
            <person name="Casiot C."/>
            <person name="Chane-Woon-Ming B."/>
            <person name="Giloteaux L."/>
            <person name="Barakat M."/>
            <person name="Bonnefoy V."/>
            <person name="Bruneel O."/>
            <person name="Chandler M."/>
            <person name="Cleiss J."/>
            <person name="Duran R."/>
            <person name="Elbaz-Poulichet F."/>
            <person name="Fonknechten N."/>
            <person name="Lauga B."/>
            <person name="Mornico D."/>
            <person name="Ortet P."/>
            <person name="Schaeffer C."/>
            <person name="Siguier P."/>
            <person name="Alexander Thil Smith A."/>
            <person name="Van Dorsselaer A."/>
            <person name="Weissenbach J."/>
            <person name="Medigue C."/>
            <person name="Le Paslier D."/>
        </authorList>
    </citation>
    <scope>NUCLEOTIDE SEQUENCE</scope>
</reference>
<dbReference type="GO" id="GO:0008930">
    <property type="term" value="F:methylthioadenosine nucleosidase activity"/>
    <property type="evidence" value="ECO:0007669"/>
    <property type="project" value="TreeGrafter"/>
</dbReference>
<comment type="caution">
    <text evidence="2">The sequence shown here is derived from an EMBL/GenBank/DDBJ whole genome shotgun (WGS) entry which is preliminary data.</text>
</comment>
<evidence type="ECO:0000313" key="2">
    <source>
        <dbReference type="EMBL" id="CBI02848.1"/>
    </source>
</evidence>
<dbReference type="SUPFAM" id="SSF53167">
    <property type="entry name" value="Purine and uridine phosphorylases"/>
    <property type="match status" value="1"/>
</dbReference>
<dbReference type="GO" id="GO:0009116">
    <property type="term" value="P:nucleoside metabolic process"/>
    <property type="evidence" value="ECO:0007669"/>
    <property type="project" value="InterPro"/>
</dbReference>
<protein>
    <recommendedName>
        <fullName evidence="1">Nucleoside phosphorylase domain-containing protein</fullName>
    </recommendedName>
</protein>
<sequence>MESRRVRVLAICATHFERARIALPDAVRTLVCGVGPVEAAARTAVALAGDRYDLVLNLGIAGAFEGRAAIGEACVVATDFIELDRENGETLRVPAGDRLYHRAQSDPSLVEMLAASGIAQRTGITVSRVTTSASTVARLSALGAETESMEGFAVLRAAAIARVRALELRGISNLVGPRAADEWKLEAAFAALADATHRLFAAVEPT</sequence>
<dbReference type="PANTHER" id="PTHR46832:SF2">
    <property type="entry name" value="FUTALOSINE HYDROLASE"/>
    <property type="match status" value="1"/>
</dbReference>
<gene>
    <name evidence="2" type="ORF">CARN4_1213</name>
</gene>
<dbReference type="GO" id="GO:0005829">
    <property type="term" value="C:cytosol"/>
    <property type="evidence" value="ECO:0007669"/>
    <property type="project" value="TreeGrafter"/>
</dbReference>
<organism evidence="2">
    <name type="scientific">mine drainage metagenome</name>
    <dbReference type="NCBI Taxonomy" id="410659"/>
    <lineage>
        <taxon>unclassified sequences</taxon>
        <taxon>metagenomes</taxon>
        <taxon>ecological metagenomes</taxon>
    </lineage>
</organism>
<dbReference type="GO" id="GO:0009234">
    <property type="term" value="P:menaquinone biosynthetic process"/>
    <property type="evidence" value="ECO:0007669"/>
    <property type="project" value="InterPro"/>
</dbReference>
<name>E6Q6M3_9ZZZZ</name>
<dbReference type="PANTHER" id="PTHR46832">
    <property type="entry name" value="5'-METHYLTHIOADENOSINE/S-ADENOSYLHOMOCYSTEINE NUCLEOSIDASE"/>
    <property type="match status" value="1"/>
</dbReference>
<dbReference type="Gene3D" id="3.40.50.1580">
    <property type="entry name" value="Nucleoside phosphorylase domain"/>
    <property type="match status" value="1"/>
</dbReference>
<feature type="domain" description="Nucleoside phosphorylase" evidence="1">
    <location>
        <begin position="30"/>
        <end position="202"/>
    </location>
</feature>
<accession>E6Q6M3</accession>
<dbReference type="InterPro" id="IPR035994">
    <property type="entry name" value="Nucleoside_phosphorylase_sf"/>
</dbReference>
<dbReference type="InterPro" id="IPR019963">
    <property type="entry name" value="FL_hydrolase_MqnB"/>
</dbReference>